<evidence type="ECO:0000256" key="5">
    <source>
        <dbReference type="ARBA" id="ARBA00022840"/>
    </source>
</evidence>
<sequence length="743" mass="85109">MNNTVGKKDEDVSFVCTPLQKEVIVSDFTPNTLLTVIAGPGSGKTRTLCSRLAYMMSKEGGGMKPNEILVLSLTNKSVDDFKYRLGNLVSDKIAANADVMTFHSLAASVLRKQYNNWRLVEEDDIKRLCEFIRDPKRNNKSFPIMQMKGLIGKMHEMTSEQFDSYSDETFRSDYGVSKSLYTKIQRLIGAKNAFTYDNMLIECNRILRSDKVPEFIKKYKVIFVDEFQDAYPALISIITALNKGRHLTLAGDSNQSIYEFMGASPQKSWRKIASMYNSDKKHKIVLNQAFRSTPELLELSNKVLGITQINLQECVKESAQIAPIRKSFENKEKEHQFMYDEIARLVNTSHGLIKYSDFAILSATNRDIDNAYKYFEERNALSRLKSNDIIEINRLNSTPRWLRTNLSMLLQYMKVLLSPFENFPLLSSINLLHNVGVATIDNIFSNAAAKSMSAWEYLCFCIDNKVQISKYIREFILYVQKVRSRIDLDDPNSIMLNLLEMAEKFGLKKQLISAKLSKRQKEEYQECLIAMHNSLKQFLNLKPEDQTLLEFYLNNFSTQLFMNPKSNFLTLGSQNKVNFSTIHTSKGLEFPIVFLLSENNFNISRYAKRRLVYVGMTRATSMLYFNKLDYQWEPVIDGPLGATDRNKMHALFKVRKATSQSSVNNYNEYKPPKVFPHVESSALLTQHESHKVLCTKAAPKFTDSDTLQRLLNVMGRSKATKVGSDISVKALKLSSSMLSHIRI</sequence>
<dbReference type="InterPro" id="IPR000212">
    <property type="entry name" value="DNA_helicase_UvrD/REP"/>
</dbReference>
<feature type="domain" description="UvrD-like helicase C-terminal" evidence="12">
    <location>
        <begin position="294"/>
        <end position="587"/>
    </location>
</feature>
<gene>
    <name evidence="13" type="ORF">BRETT_003712</name>
</gene>
<keyword evidence="4 10" id="KW-0347">Helicase</keyword>
<dbReference type="PROSITE" id="PS51198">
    <property type="entry name" value="UVRD_HELICASE_ATP_BIND"/>
    <property type="match status" value="1"/>
</dbReference>
<dbReference type="AlphaFoldDB" id="A0A871R0A8"/>
<evidence type="ECO:0000256" key="4">
    <source>
        <dbReference type="ARBA" id="ARBA00022806"/>
    </source>
</evidence>
<dbReference type="KEGG" id="bbrx:BRETT_003712"/>
<dbReference type="Gene3D" id="1.10.10.160">
    <property type="match status" value="1"/>
</dbReference>
<protein>
    <recommendedName>
        <fullName evidence="8">DNA 3'-5' helicase</fullName>
        <ecNumber evidence="8">5.6.2.4</ecNumber>
    </recommendedName>
</protein>
<dbReference type="GO" id="GO:0005634">
    <property type="term" value="C:nucleus"/>
    <property type="evidence" value="ECO:0007669"/>
    <property type="project" value="TreeGrafter"/>
</dbReference>
<reference evidence="13" key="2">
    <citation type="journal article" name="BMC Genomics">
        <title>New genome assemblies reveal patterns of domestication and adaptation across Brettanomyces (Dekkera) species.</title>
        <authorList>
            <person name="Roach M.J."/>
            <person name="Borneman A.R."/>
        </authorList>
    </citation>
    <scope>NUCLEOTIDE SEQUENCE</scope>
    <source>
        <strain evidence="13">UCD 2041</strain>
    </source>
</reference>
<dbReference type="RefSeq" id="XP_041136056.1">
    <property type="nucleotide sequence ID" value="XM_041282217.1"/>
</dbReference>
<keyword evidence="6" id="KW-0413">Isomerase</keyword>
<dbReference type="SUPFAM" id="SSF52540">
    <property type="entry name" value="P-loop containing nucleoside triphosphate hydrolases"/>
    <property type="match status" value="1"/>
</dbReference>
<evidence type="ECO:0000256" key="8">
    <source>
        <dbReference type="ARBA" id="ARBA00034808"/>
    </source>
</evidence>
<evidence type="ECO:0000259" key="12">
    <source>
        <dbReference type="PROSITE" id="PS51217"/>
    </source>
</evidence>
<evidence type="ECO:0000259" key="11">
    <source>
        <dbReference type="PROSITE" id="PS51198"/>
    </source>
</evidence>
<dbReference type="Gene3D" id="3.40.50.300">
    <property type="entry name" value="P-loop containing nucleotide triphosphate hydrolases"/>
    <property type="match status" value="2"/>
</dbReference>
<dbReference type="InterPro" id="IPR013986">
    <property type="entry name" value="DExx_box_DNA_helicase_dom_sf"/>
</dbReference>
<feature type="binding site" evidence="10">
    <location>
        <begin position="38"/>
        <end position="45"/>
    </location>
    <ligand>
        <name>ATP</name>
        <dbReference type="ChEBI" id="CHEBI:30616"/>
    </ligand>
</feature>
<dbReference type="InterPro" id="IPR014017">
    <property type="entry name" value="DNA_helicase_UvrD-like_C"/>
</dbReference>
<dbReference type="PANTHER" id="PTHR11070">
    <property type="entry name" value="UVRD / RECB / PCRA DNA HELICASE FAMILY MEMBER"/>
    <property type="match status" value="1"/>
</dbReference>
<dbReference type="GO" id="GO:0016787">
    <property type="term" value="F:hydrolase activity"/>
    <property type="evidence" value="ECO:0007669"/>
    <property type="project" value="UniProtKB-UniRule"/>
</dbReference>
<dbReference type="EC" id="5.6.2.4" evidence="8"/>
<dbReference type="GO" id="GO:0005524">
    <property type="term" value="F:ATP binding"/>
    <property type="evidence" value="ECO:0007669"/>
    <property type="project" value="UniProtKB-UniRule"/>
</dbReference>
<dbReference type="EMBL" id="CP063134">
    <property type="protein sequence ID" value="QOU19563.1"/>
    <property type="molecule type" value="Genomic_DNA"/>
</dbReference>
<dbReference type="Pfam" id="PF13361">
    <property type="entry name" value="UvrD_C"/>
    <property type="match status" value="1"/>
</dbReference>
<evidence type="ECO:0000256" key="6">
    <source>
        <dbReference type="ARBA" id="ARBA00023235"/>
    </source>
</evidence>
<evidence type="ECO:0000313" key="13">
    <source>
        <dbReference type="EMBL" id="QOU19563.1"/>
    </source>
</evidence>
<feature type="domain" description="UvrD-like helicase ATP-binding" evidence="11">
    <location>
        <begin position="17"/>
        <end position="293"/>
    </location>
</feature>
<accession>A0A871R0A8</accession>
<dbReference type="InterPro" id="IPR014016">
    <property type="entry name" value="UvrD-like_ATP-bd"/>
</dbReference>
<evidence type="ECO:0000256" key="3">
    <source>
        <dbReference type="ARBA" id="ARBA00022801"/>
    </source>
</evidence>
<evidence type="ECO:0000256" key="1">
    <source>
        <dbReference type="ARBA" id="ARBA00009922"/>
    </source>
</evidence>
<keyword evidence="3 10" id="KW-0378">Hydrolase</keyword>
<dbReference type="GO" id="GO:0000725">
    <property type="term" value="P:recombinational repair"/>
    <property type="evidence" value="ECO:0007669"/>
    <property type="project" value="TreeGrafter"/>
</dbReference>
<dbReference type="Proteomes" id="UP000663131">
    <property type="component" value="Chromosome 6"/>
</dbReference>
<comment type="catalytic activity">
    <reaction evidence="9">
        <text>ATP + H2O = ADP + phosphate + H(+)</text>
        <dbReference type="Rhea" id="RHEA:13065"/>
        <dbReference type="ChEBI" id="CHEBI:15377"/>
        <dbReference type="ChEBI" id="CHEBI:15378"/>
        <dbReference type="ChEBI" id="CHEBI:30616"/>
        <dbReference type="ChEBI" id="CHEBI:43474"/>
        <dbReference type="ChEBI" id="CHEBI:456216"/>
        <dbReference type="EC" id="5.6.2.4"/>
    </reaction>
</comment>
<evidence type="ECO:0000256" key="7">
    <source>
        <dbReference type="ARBA" id="ARBA00034617"/>
    </source>
</evidence>
<dbReference type="GeneID" id="64575635"/>
<organism evidence="13 14">
    <name type="scientific">Dekkera bruxellensis</name>
    <name type="common">Brettanomyces custersii</name>
    <dbReference type="NCBI Taxonomy" id="5007"/>
    <lineage>
        <taxon>Eukaryota</taxon>
        <taxon>Fungi</taxon>
        <taxon>Dikarya</taxon>
        <taxon>Ascomycota</taxon>
        <taxon>Saccharomycotina</taxon>
        <taxon>Pichiomycetes</taxon>
        <taxon>Pichiales</taxon>
        <taxon>Pichiaceae</taxon>
        <taxon>Brettanomyces</taxon>
    </lineage>
</organism>
<name>A0A871R0A8_DEKBR</name>
<proteinExistence type="inferred from homology"/>
<dbReference type="GO" id="GO:0043138">
    <property type="term" value="F:3'-5' DNA helicase activity"/>
    <property type="evidence" value="ECO:0007669"/>
    <property type="project" value="UniProtKB-EC"/>
</dbReference>
<comment type="similarity">
    <text evidence="1">Belongs to the helicase family. UvrD subfamily.</text>
</comment>
<reference evidence="13" key="1">
    <citation type="submission" date="2020-10" db="EMBL/GenBank/DDBJ databases">
        <authorList>
            <person name="Palmer J.M."/>
        </authorList>
    </citation>
    <scope>NUCLEOTIDE SEQUENCE</scope>
    <source>
        <strain evidence="13">UCD 2041</strain>
    </source>
</reference>
<evidence type="ECO:0000256" key="10">
    <source>
        <dbReference type="PROSITE-ProRule" id="PRU00560"/>
    </source>
</evidence>
<dbReference type="Gene3D" id="1.10.486.10">
    <property type="entry name" value="PCRA, domain 4"/>
    <property type="match status" value="1"/>
</dbReference>
<dbReference type="PROSITE" id="PS51217">
    <property type="entry name" value="UVRD_HELICASE_CTER"/>
    <property type="match status" value="1"/>
</dbReference>
<dbReference type="OrthoDB" id="1470711at2759"/>
<dbReference type="InterPro" id="IPR027417">
    <property type="entry name" value="P-loop_NTPase"/>
</dbReference>
<evidence type="ECO:0000256" key="2">
    <source>
        <dbReference type="ARBA" id="ARBA00022741"/>
    </source>
</evidence>
<dbReference type="PANTHER" id="PTHR11070:SF46">
    <property type="entry name" value="ATP-DEPENDENT DNA HELICASE HMI1, MITOCHONDRIAL"/>
    <property type="match status" value="1"/>
</dbReference>
<keyword evidence="2 10" id="KW-0547">Nucleotide-binding</keyword>
<dbReference type="CDD" id="cd17932">
    <property type="entry name" value="DEXQc_UvrD"/>
    <property type="match status" value="1"/>
</dbReference>
<evidence type="ECO:0000256" key="9">
    <source>
        <dbReference type="ARBA" id="ARBA00048988"/>
    </source>
</evidence>
<dbReference type="Pfam" id="PF00580">
    <property type="entry name" value="UvrD-helicase"/>
    <property type="match status" value="1"/>
</dbReference>
<evidence type="ECO:0000313" key="14">
    <source>
        <dbReference type="Proteomes" id="UP000663131"/>
    </source>
</evidence>
<comment type="catalytic activity">
    <reaction evidence="7">
        <text>Couples ATP hydrolysis with the unwinding of duplex DNA by translocating in the 3'-5' direction.</text>
        <dbReference type="EC" id="5.6.2.4"/>
    </reaction>
</comment>
<keyword evidence="5 10" id="KW-0067">ATP-binding</keyword>
<dbReference type="GO" id="GO:0003677">
    <property type="term" value="F:DNA binding"/>
    <property type="evidence" value="ECO:0007669"/>
    <property type="project" value="InterPro"/>
</dbReference>